<evidence type="ECO:0000313" key="2">
    <source>
        <dbReference type="EMBL" id="PIZ63215.1"/>
    </source>
</evidence>
<accession>A0A2M7TZM5</accession>
<evidence type="ECO:0000313" key="3">
    <source>
        <dbReference type="Proteomes" id="UP000228503"/>
    </source>
</evidence>
<name>A0A2M7TZM5_9BACT</name>
<dbReference type="SUPFAM" id="SSF143011">
    <property type="entry name" value="RelE-like"/>
    <property type="match status" value="1"/>
</dbReference>
<dbReference type="Proteomes" id="UP000228503">
    <property type="component" value="Unassembled WGS sequence"/>
</dbReference>
<proteinExistence type="predicted"/>
<reference evidence="3" key="1">
    <citation type="submission" date="2017-09" db="EMBL/GenBank/DDBJ databases">
        <title>Depth-based differentiation of microbial function through sediment-hosted aquifers and enrichment of novel symbionts in the deep terrestrial subsurface.</title>
        <authorList>
            <person name="Probst A.J."/>
            <person name="Ladd B."/>
            <person name="Jarett J.K."/>
            <person name="Geller-Mcgrath D.E."/>
            <person name="Sieber C.M.K."/>
            <person name="Emerson J.B."/>
            <person name="Anantharaman K."/>
            <person name="Thomas B.C."/>
            <person name="Malmstrom R."/>
            <person name="Stieglmeier M."/>
            <person name="Klingl A."/>
            <person name="Woyke T."/>
            <person name="Ryan C.M."/>
            <person name="Banfield J.F."/>
        </authorList>
    </citation>
    <scope>NUCLEOTIDE SEQUENCE [LARGE SCALE GENOMIC DNA]</scope>
</reference>
<protein>
    <recommendedName>
        <fullName evidence="4">Type II toxin-antitoxin system mRNA interferase toxin, RelE/StbE family</fullName>
    </recommendedName>
</protein>
<dbReference type="EMBL" id="PFOB01000028">
    <property type="protein sequence ID" value="PIZ63215.1"/>
    <property type="molecule type" value="Genomic_DNA"/>
</dbReference>
<sequence length="89" mass="10560">MKKIEFDIDLIKSINKIRSGNSPLYKKIKKQLSLFQQNPHHPSLQTHKLTGDLKDSWSISIDRNHPMLYREGKTFLFFLFGTHDEVYKK</sequence>
<keyword evidence="1" id="KW-1277">Toxin-antitoxin system</keyword>
<dbReference type="InterPro" id="IPR007712">
    <property type="entry name" value="RelE/ParE_toxin"/>
</dbReference>
<dbReference type="Gene3D" id="3.30.2310.20">
    <property type="entry name" value="RelE-like"/>
    <property type="match status" value="1"/>
</dbReference>
<organism evidence="2 3">
    <name type="scientific">Candidatus Roizmanbacteria bacterium CG_4_10_14_0_2_um_filter_39_13</name>
    <dbReference type="NCBI Taxonomy" id="1974825"/>
    <lineage>
        <taxon>Bacteria</taxon>
        <taxon>Candidatus Roizmaniibacteriota</taxon>
    </lineage>
</organism>
<dbReference type="AlphaFoldDB" id="A0A2M7TZM5"/>
<evidence type="ECO:0000256" key="1">
    <source>
        <dbReference type="ARBA" id="ARBA00022649"/>
    </source>
</evidence>
<dbReference type="InterPro" id="IPR035093">
    <property type="entry name" value="RelE/ParE_toxin_dom_sf"/>
</dbReference>
<comment type="caution">
    <text evidence="2">The sequence shown here is derived from an EMBL/GenBank/DDBJ whole genome shotgun (WGS) entry which is preliminary data.</text>
</comment>
<dbReference type="NCBIfam" id="TIGR02385">
    <property type="entry name" value="RelE_StbE"/>
    <property type="match status" value="1"/>
</dbReference>
<gene>
    <name evidence="2" type="ORF">COY16_02445</name>
</gene>
<evidence type="ECO:0008006" key="4">
    <source>
        <dbReference type="Google" id="ProtNLM"/>
    </source>
</evidence>